<evidence type="ECO:0000256" key="1">
    <source>
        <dbReference type="SAM" id="MobiDB-lite"/>
    </source>
</evidence>
<feature type="region of interest" description="Disordered" evidence="1">
    <location>
        <begin position="1"/>
        <end position="20"/>
    </location>
</feature>
<evidence type="ECO:0000313" key="3">
    <source>
        <dbReference type="Proteomes" id="UP001501303"/>
    </source>
</evidence>
<gene>
    <name evidence="2" type="ORF">GCM10009716_24860</name>
</gene>
<comment type="caution">
    <text evidence="2">The sequence shown here is derived from an EMBL/GenBank/DDBJ whole genome shotgun (WGS) entry which is preliminary data.</text>
</comment>
<dbReference type="Proteomes" id="UP001501303">
    <property type="component" value="Unassembled WGS sequence"/>
</dbReference>
<reference evidence="2 3" key="1">
    <citation type="journal article" date="2019" name="Int. J. Syst. Evol. Microbiol.">
        <title>The Global Catalogue of Microorganisms (GCM) 10K type strain sequencing project: providing services to taxonomists for standard genome sequencing and annotation.</title>
        <authorList>
            <consortium name="The Broad Institute Genomics Platform"/>
            <consortium name="The Broad Institute Genome Sequencing Center for Infectious Disease"/>
            <person name="Wu L."/>
            <person name="Ma J."/>
        </authorList>
    </citation>
    <scope>NUCLEOTIDE SEQUENCE [LARGE SCALE GENOMIC DNA]</scope>
    <source>
        <strain evidence="2 3">JCM 13581</strain>
    </source>
</reference>
<organism evidence="2 3">
    <name type="scientific">Streptomyces sodiiphilus</name>
    <dbReference type="NCBI Taxonomy" id="226217"/>
    <lineage>
        <taxon>Bacteria</taxon>
        <taxon>Bacillati</taxon>
        <taxon>Actinomycetota</taxon>
        <taxon>Actinomycetes</taxon>
        <taxon>Kitasatosporales</taxon>
        <taxon>Streptomycetaceae</taxon>
        <taxon>Streptomyces</taxon>
    </lineage>
</organism>
<keyword evidence="3" id="KW-1185">Reference proteome</keyword>
<protein>
    <recommendedName>
        <fullName evidence="4">Resolvase HTH domain-containing protein</fullName>
    </recommendedName>
</protein>
<dbReference type="CDD" id="cd00569">
    <property type="entry name" value="HTH_Hin_like"/>
    <property type="match status" value="1"/>
</dbReference>
<dbReference type="SUPFAM" id="SSF46689">
    <property type="entry name" value="Homeodomain-like"/>
    <property type="match status" value="1"/>
</dbReference>
<proteinExistence type="predicted"/>
<dbReference type="InterPro" id="IPR009057">
    <property type="entry name" value="Homeodomain-like_sf"/>
</dbReference>
<evidence type="ECO:0008006" key="4">
    <source>
        <dbReference type="Google" id="ProtNLM"/>
    </source>
</evidence>
<evidence type="ECO:0000313" key="2">
    <source>
        <dbReference type="EMBL" id="GAA1914402.1"/>
    </source>
</evidence>
<dbReference type="RefSeq" id="WP_344261523.1">
    <property type="nucleotide sequence ID" value="NZ_BAAAMJ010000026.1"/>
</dbReference>
<dbReference type="EMBL" id="BAAAMJ010000026">
    <property type="protein sequence ID" value="GAA1914402.1"/>
    <property type="molecule type" value="Genomic_DNA"/>
</dbReference>
<dbReference type="Gene3D" id="1.10.10.60">
    <property type="entry name" value="Homeodomain-like"/>
    <property type="match status" value="1"/>
</dbReference>
<accession>A0ABN2P919</accession>
<name>A0ABN2P919_9ACTN</name>
<sequence>MALFHATSEEADNGGLQCGRPTVMTEDLIRAARDMLPNPEHSVTAIARLLGVSVGTLYNHTSRT</sequence>